<dbReference type="InterPro" id="IPR014869">
    <property type="entry name" value="GT-D"/>
</dbReference>
<dbReference type="Pfam" id="PF08759">
    <property type="entry name" value="GT-D"/>
    <property type="match status" value="1"/>
</dbReference>
<comment type="caution">
    <text evidence="2">The sequence shown here is derived from an EMBL/GenBank/DDBJ whole genome shotgun (WGS) entry which is preliminary data.</text>
</comment>
<protein>
    <submittedName>
        <fullName evidence="2">SP_1767 family glycosyltransferase</fullName>
    </submittedName>
</protein>
<name>A0ABR8Y0P4_9BACL</name>
<sequence length="296" mass="34288">MKNTLYKLYKYICYIHRKVNNKYLGISILEDQEVIDRITKEKLSLARFGDGELGLIINKSEIGFQESSDFLIQRLKEVLIENNDSKLLIGVPKIFVEDSEYDLKTKMFWACFIVKRFDILNNLLSQKKVYANASLTRPYMDYKVKNLAKERFENIKKLWEKRDVIIVEGDSTFFGVGNDLFDNIKSIRRIVCPSKNAFIKYNEILESILEEVSSNTLILMALGPTATLLAADLSKKGYQALDIGHIDIEYEWFRKSAKYKIEIEGKNINEVSGEGDIKPKYIANENYTNEIICIIK</sequence>
<feature type="domain" description="Glycosyltransferase GT-D fold" evidence="1">
    <location>
        <begin position="45"/>
        <end position="270"/>
    </location>
</feature>
<dbReference type="RefSeq" id="WP_191700841.1">
    <property type="nucleotide sequence ID" value="NZ_JACSPZ010000006.1"/>
</dbReference>
<dbReference type="EMBL" id="JACSPZ010000006">
    <property type="protein sequence ID" value="MBD8037768.1"/>
    <property type="molecule type" value="Genomic_DNA"/>
</dbReference>
<organism evidence="2 3">
    <name type="scientific">Solibacillus faecavium</name>
    <dbReference type="NCBI Taxonomy" id="2762221"/>
    <lineage>
        <taxon>Bacteria</taxon>
        <taxon>Bacillati</taxon>
        <taxon>Bacillota</taxon>
        <taxon>Bacilli</taxon>
        <taxon>Bacillales</taxon>
        <taxon>Caryophanaceae</taxon>
        <taxon>Solibacillus</taxon>
    </lineage>
</organism>
<evidence type="ECO:0000313" key="3">
    <source>
        <dbReference type="Proteomes" id="UP000619101"/>
    </source>
</evidence>
<gene>
    <name evidence="2" type="ORF">H9635_13535</name>
</gene>
<evidence type="ECO:0000259" key="1">
    <source>
        <dbReference type="Pfam" id="PF08759"/>
    </source>
</evidence>
<proteinExistence type="predicted"/>
<reference evidence="2 3" key="1">
    <citation type="submission" date="2020-08" db="EMBL/GenBank/DDBJ databases">
        <title>A Genomic Blueprint of the Chicken Gut Microbiome.</title>
        <authorList>
            <person name="Gilroy R."/>
            <person name="Ravi A."/>
            <person name="Getino M."/>
            <person name="Pursley I."/>
            <person name="Horton D.L."/>
            <person name="Alikhan N.-F."/>
            <person name="Baker D."/>
            <person name="Gharbi K."/>
            <person name="Hall N."/>
            <person name="Watson M."/>
            <person name="Adriaenssens E.M."/>
            <person name="Foster-Nyarko E."/>
            <person name="Jarju S."/>
            <person name="Secka A."/>
            <person name="Antonio M."/>
            <person name="Oren A."/>
            <person name="Chaudhuri R."/>
            <person name="La Ragione R.M."/>
            <person name="Hildebrand F."/>
            <person name="Pallen M.J."/>
        </authorList>
    </citation>
    <scope>NUCLEOTIDE SEQUENCE [LARGE SCALE GENOMIC DNA]</scope>
    <source>
        <strain evidence="2 3">A46</strain>
    </source>
</reference>
<dbReference type="NCBIfam" id="TIGR03728">
    <property type="entry name" value="glyco_access_1"/>
    <property type="match status" value="1"/>
</dbReference>
<keyword evidence="3" id="KW-1185">Reference proteome</keyword>
<evidence type="ECO:0000313" key="2">
    <source>
        <dbReference type="EMBL" id="MBD8037768.1"/>
    </source>
</evidence>
<accession>A0ABR8Y0P4</accession>
<dbReference type="Proteomes" id="UP000619101">
    <property type="component" value="Unassembled WGS sequence"/>
</dbReference>